<name>A0AAU0MED7_9MICO</name>
<evidence type="ECO:0000313" key="2">
    <source>
        <dbReference type="Proteomes" id="UP001329313"/>
    </source>
</evidence>
<dbReference type="Proteomes" id="UP001329313">
    <property type="component" value="Chromosome"/>
</dbReference>
<dbReference type="EMBL" id="CP137080">
    <property type="protein sequence ID" value="WOQ68574.1"/>
    <property type="molecule type" value="Genomic_DNA"/>
</dbReference>
<protein>
    <submittedName>
        <fullName evidence="1">Uncharacterized protein</fullName>
    </submittedName>
</protein>
<keyword evidence="2" id="KW-1185">Reference proteome</keyword>
<proteinExistence type="predicted"/>
<dbReference type="RefSeq" id="WP_330169715.1">
    <property type="nucleotide sequence ID" value="NZ_CP137080.1"/>
</dbReference>
<accession>A0AAU0MED7</accession>
<sequence>MIAPTKSGAAARAVALWRQVRVPTNGMRASTASAADSGATSQGRRATPAVAAVTLVRAAVAANRAW</sequence>
<organism evidence="1 2">
    <name type="scientific">Microbacterium limosum</name>
    <dbReference type="NCBI Taxonomy" id="3079935"/>
    <lineage>
        <taxon>Bacteria</taxon>
        <taxon>Bacillati</taxon>
        <taxon>Actinomycetota</taxon>
        <taxon>Actinomycetes</taxon>
        <taxon>Micrococcales</taxon>
        <taxon>Microbacteriaceae</taxon>
        <taxon>Microbacterium</taxon>
    </lineage>
</organism>
<gene>
    <name evidence="1" type="ORF">RYJ27_07495</name>
</gene>
<evidence type="ECO:0000313" key="1">
    <source>
        <dbReference type="EMBL" id="WOQ68574.1"/>
    </source>
</evidence>
<reference evidence="1 2" key="1">
    <citation type="submission" date="2023-10" db="EMBL/GenBank/DDBJ databases">
        <title>Y20.</title>
        <authorList>
            <person name="Zhang G."/>
            <person name="Ding Y."/>
        </authorList>
    </citation>
    <scope>NUCLEOTIDE SEQUENCE [LARGE SCALE GENOMIC DNA]</scope>
    <source>
        <strain evidence="1 2">Y20</strain>
    </source>
</reference>
<dbReference type="KEGG" id="mliy:RYJ27_07495"/>
<dbReference type="AlphaFoldDB" id="A0AAU0MED7"/>